<dbReference type="PRINTS" id="PR00297">
    <property type="entry name" value="CHAPERONIN10"/>
</dbReference>
<dbReference type="SUPFAM" id="SSF50129">
    <property type="entry name" value="GroES-like"/>
    <property type="match status" value="1"/>
</dbReference>
<dbReference type="PANTHER" id="PTHR10772:SF63">
    <property type="entry name" value="20 KDA CHAPERONIN, CHLOROPLASTIC"/>
    <property type="match status" value="1"/>
</dbReference>
<gene>
    <name evidence="3 5" type="primary">groS</name>
    <name evidence="3" type="synonym">groES</name>
    <name evidence="5" type="ORF">Unknown280_0600</name>
</gene>
<dbReference type="InterPro" id="IPR011032">
    <property type="entry name" value="GroES-like_sf"/>
</dbReference>
<reference evidence="5" key="1">
    <citation type="journal article" date="2020" name="J. ISSAAS">
        <title>Lactobacilli and other gastrointestinal microbiota of Peromyscus leucopus, reservoir host for agents of Lyme disease and other zoonoses in North America.</title>
        <authorList>
            <person name="Milovic A."/>
            <person name="Bassam K."/>
            <person name="Shao H."/>
            <person name="Chatzistamou I."/>
            <person name="Tufts D.M."/>
            <person name="Diuk-Wasser M."/>
            <person name="Barbour A.G."/>
        </authorList>
    </citation>
    <scope>NUCLEOTIDE SEQUENCE</scope>
    <source>
        <strain evidence="5">LL50</strain>
    </source>
</reference>
<protein>
    <recommendedName>
        <fullName evidence="3">Co-chaperonin GroES</fullName>
    </recommendedName>
    <alternativeName>
        <fullName evidence="3">10 kDa chaperonin</fullName>
    </alternativeName>
    <alternativeName>
        <fullName evidence="3">Chaperonin-10</fullName>
        <shortName evidence="3">Cpn10</shortName>
    </alternativeName>
</protein>
<dbReference type="Pfam" id="PF00166">
    <property type="entry name" value="Cpn10"/>
    <property type="match status" value="1"/>
</dbReference>
<dbReference type="InterPro" id="IPR020818">
    <property type="entry name" value="Chaperonin_GroES"/>
</dbReference>
<dbReference type="Gene3D" id="2.30.33.40">
    <property type="entry name" value="GroES chaperonin"/>
    <property type="match status" value="1"/>
</dbReference>
<evidence type="ECO:0000256" key="2">
    <source>
        <dbReference type="ARBA" id="ARBA00023186"/>
    </source>
</evidence>
<name>A0A650EQ19_9SPIO</name>
<dbReference type="NCBIfam" id="NF001531">
    <property type="entry name" value="PRK00364.2-2"/>
    <property type="match status" value="1"/>
</dbReference>
<evidence type="ECO:0000256" key="1">
    <source>
        <dbReference type="ARBA" id="ARBA00006975"/>
    </source>
</evidence>
<keyword evidence="3" id="KW-0963">Cytoplasm</keyword>
<dbReference type="GO" id="GO:0005737">
    <property type="term" value="C:cytoplasm"/>
    <property type="evidence" value="ECO:0007669"/>
    <property type="project" value="UniProtKB-SubCell"/>
</dbReference>
<dbReference type="AlphaFoldDB" id="A0A650EQ19"/>
<dbReference type="FunFam" id="2.30.33.40:FF:000001">
    <property type="entry name" value="10 kDa chaperonin"/>
    <property type="match status" value="1"/>
</dbReference>
<comment type="subunit">
    <text evidence="3">Heptamer of 7 subunits arranged in a ring. Interacts with the chaperonin GroEL.</text>
</comment>
<dbReference type="HAMAP" id="MF_00580">
    <property type="entry name" value="CH10"/>
    <property type="match status" value="1"/>
</dbReference>
<dbReference type="PROSITE" id="PS00681">
    <property type="entry name" value="CHAPERONINS_CPN10"/>
    <property type="match status" value="1"/>
</dbReference>
<dbReference type="GO" id="GO:0046872">
    <property type="term" value="F:metal ion binding"/>
    <property type="evidence" value="ECO:0007669"/>
    <property type="project" value="TreeGrafter"/>
</dbReference>
<dbReference type="EMBL" id="MN577574">
    <property type="protein sequence ID" value="QGT51368.1"/>
    <property type="molecule type" value="Genomic_DNA"/>
</dbReference>
<evidence type="ECO:0000256" key="4">
    <source>
        <dbReference type="RuleBase" id="RU000535"/>
    </source>
</evidence>
<comment type="similarity">
    <text evidence="1 3 4">Belongs to the GroES chaperonin family.</text>
</comment>
<proteinExistence type="inferred from homology"/>
<organism evidence="5">
    <name type="scientific">uncultured Spirochaetaceae bacterium</name>
    <dbReference type="NCBI Taxonomy" id="201186"/>
    <lineage>
        <taxon>Bacteria</taxon>
        <taxon>Pseudomonadati</taxon>
        <taxon>Spirochaetota</taxon>
        <taxon>Spirochaetia</taxon>
        <taxon>Spirochaetales</taxon>
        <taxon>Spirochaetaceae</taxon>
        <taxon>environmental samples</taxon>
    </lineage>
</organism>
<sequence>MKVKPLADRVLLKADKAETKTASGIIIPDAAQEKTQTGVVEAVGPGTEKEPVTVKVGERIMYDKYSGTQIKVDGEEYLIVKMSDIIAVITK</sequence>
<dbReference type="GO" id="GO:0051087">
    <property type="term" value="F:protein-folding chaperone binding"/>
    <property type="evidence" value="ECO:0007669"/>
    <property type="project" value="TreeGrafter"/>
</dbReference>
<dbReference type="GO" id="GO:0044183">
    <property type="term" value="F:protein folding chaperone"/>
    <property type="evidence" value="ECO:0007669"/>
    <property type="project" value="InterPro"/>
</dbReference>
<comment type="function">
    <text evidence="3 4">Together with the chaperonin GroEL, plays an essential role in assisting protein folding. The GroEL-GroES system forms a nano-cage that allows encapsulation of the non-native substrate proteins and provides a physical environment optimized to promote and accelerate protein folding. GroES binds to the apical surface of the GroEL ring, thereby capping the opening of the GroEL channel.</text>
</comment>
<dbReference type="SMART" id="SM00883">
    <property type="entry name" value="Cpn10"/>
    <property type="match status" value="1"/>
</dbReference>
<dbReference type="GO" id="GO:0051082">
    <property type="term" value="F:unfolded protein binding"/>
    <property type="evidence" value="ECO:0007669"/>
    <property type="project" value="TreeGrafter"/>
</dbReference>
<keyword evidence="2 3" id="KW-0143">Chaperone</keyword>
<evidence type="ECO:0000256" key="3">
    <source>
        <dbReference type="HAMAP-Rule" id="MF_00580"/>
    </source>
</evidence>
<comment type="subcellular location">
    <subcellularLocation>
        <location evidence="3">Cytoplasm</location>
    </subcellularLocation>
</comment>
<dbReference type="GO" id="GO:0005524">
    <property type="term" value="F:ATP binding"/>
    <property type="evidence" value="ECO:0007669"/>
    <property type="project" value="InterPro"/>
</dbReference>
<dbReference type="InterPro" id="IPR037124">
    <property type="entry name" value="Chaperonin_GroES_sf"/>
</dbReference>
<evidence type="ECO:0000313" key="5">
    <source>
        <dbReference type="EMBL" id="QGT51368.1"/>
    </source>
</evidence>
<dbReference type="CDD" id="cd00320">
    <property type="entry name" value="cpn10"/>
    <property type="match status" value="1"/>
</dbReference>
<dbReference type="InterPro" id="IPR018369">
    <property type="entry name" value="Chaprnonin_Cpn10_CS"/>
</dbReference>
<dbReference type="PANTHER" id="PTHR10772">
    <property type="entry name" value="10 KDA HEAT SHOCK PROTEIN"/>
    <property type="match status" value="1"/>
</dbReference>
<accession>A0A650EQ19</accession>